<keyword evidence="1" id="KW-1133">Transmembrane helix</keyword>
<accession>A0A2P2QR29</accession>
<protein>
    <submittedName>
        <fullName evidence="2">Uncharacterized protein</fullName>
    </submittedName>
</protein>
<keyword evidence="1" id="KW-0472">Membrane</keyword>
<feature type="transmembrane region" description="Helical" evidence="1">
    <location>
        <begin position="20"/>
        <end position="41"/>
    </location>
</feature>
<sequence>MKPGSWQILPMWTPVKELFCGALFFQLVGFMGELILLLKLLRN</sequence>
<keyword evidence="1" id="KW-0812">Transmembrane</keyword>
<evidence type="ECO:0000256" key="1">
    <source>
        <dbReference type="SAM" id="Phobius"/>
    </source>
</evidence>
<name>A0A2P2QR29_RHIMU</name>
<dbReference type="AlphaFoldDB" id="A0A2P2QR29"/>
<organism evidence="2">
    <name type="scientific">Rhizophora mucronata</name>
    <name type="common">Asiatic mangrove</name>
    <dbReference type="NCBI Taxonomy" id="61149"/>
    <lineage>
        <taxon>Eukaryota</taxon>
        <taxon>Viridiplantae</taxon>
        <taxon>Streptophyta</taxon>
        <taxon>Embryophyta</taxon>
        <taxon>Tracheophyta</taxon>
        <taxon>Spermatophyta</taxon>
        <taxon>Magnoliopsida</taxon>
        <taxon>eudicotyledons</taxon>
        <taxon>Gunneridae</taxon>
        <taxon>Pentapetalae</taxon>
        <taxon>rosids</taxon>
        <taxon>fabids</taxon>
        <taxon>Malpighiales</taxon>
        <taxon>Rhizophoraceae</taxon>
        <taxon>Rhizophora</taxon>
    </lineage>
</organism>
<evidence type="ECO:0000313" key="2">
    <source>
        <dbReference type="EMBL" id="MBX69427.1"/>
    </source>
</evidence>
<reference evidence="2" key="1">
    <citation type="submission" date="2018-02" db="EMBL/GenBank/DDBJ databases">
        <title>Rhizophora mucronata_Transcriptome.</title>
        <authorList>
            <person name="Meera S.P."/>
            <person name="Sreeshan A."/>
            <person name="Augustine A."/>
        </authorList>
    </citation>
    <scope>NUCLEOTIDE SEQUENCE</scope>
    <source>
        <tissue evidence="2">Leaf</tissue>
    </source>
</reference>
<proteinExistence type="predicted"/>
<dbReference type="EMBL" id="GGEC01088943">
    <property type="protein sequence ID" value="MBX69427.1"/>
    <property type="molecule type" value="Transcribed_RNA"/>
</dbReference>